<keyword evidence="19" id="KW-1185">Reference proteome</keyword>
<name>A0A1J1H8N9_PLARL</name>
<dbReference type="GeneID" id="39735912"/>
<dbReference type="GO" id="GO:0061630">
    <property type="term" value="F:ubiquitin protein ligase activity"/>
    <property type="evidence" value="ECO:0007669"/>
    <property type="project" value="UniProtKB-EC"/>
</dbReference>
<evidence type="ECO:0000256" key="14">
    <source>
        <dbReference type="PROSITE-ProRule" id="PRU00175"/>
    </source>
</evidence>
<dbReference type="KEGG" id="prel:PRELSG_0823600"/>
<evidence type="ECO:0000313" key="19">
    <source>
        <dbReference type="Proteomes" id="UP000220158"/>
    </source>
</evidence>
<evidence type="ECO:0000256" key="12">
    <source>
        <dbReference type="ARBA" id="ARBA00022989"/>
    </source>
</evidence>
<accession>A0A1J1H8N9</accession>
<gene>
    <name evidence="18" type="ORF">PRELSG_0823600</name>
</gene>
<dbReference type="Pfam" id="PF11145">
    <property type="entry name" value="DUF2921"/>
    <property type="match status" value="1"/>
</dbReference>
<feature type="compositionally biased region" description="Low complexity" evidence="15">
    <location>
        <begin position="370"/>
        <end position="383"/>
    </location>
</feature>
<feature type="region of interest" description="Disordered" evidence="15">
    <location>
        <begin position="327"/>
        <end position="402"/>
    </location>
</feature>
<dbReference type="EC" id="2.3.2.27" evidence="4"/>
<keyword evidence="12 16" id="KW-1133">Transmembrane helix</keyword>
<evidence type="ECO:0000313" key="18">
    <source>
        <dbReference type="EMBL" id="CRG99808.1"/>
    </source>
</evidence>
<dbReference type="PANTHER" id="PTHR22763">
    <property type="entry name" value="RING ZINC FINGER PROTEIN"/>
    <property type="match status" value="1"/>
</dbReference>
<comment type="subcellular location">
    <subcellularLocation>
        <location evidence="2">Endomembrane system</location>
        <topology evidence="2">Multi-pass membrane protein</topology>
    </subcellularLocation>
</comment>
<proteinExistence type="predicted"/>
<dbReference type="InterPro" id="IPR001841">
    <property type="entry name" value="Znf_RING"/>
</dbReference>
<dbReference type="SUPFAM" id="SSF57850">
    <property type="entry name" value="RING/U-box"/>
    <property type="match status" value="1"/>
</dbReference>
<keyword evidence="13 16" id="KW-0472">Membrane</keyword>
<comment type="catalytic activity">
    <reaction evidence="1">
        <text>S-ubiquitinyl-[E2 ubiquitin-conjugating enzyme]-L-cysteine + [acceptor protein]-L-lysine = [E2 ubiquitin-conjugating enzyme]-L-cysteine + N(6)-ubiquitinyl-[acceptor protein]-L-lysine.</text>
        <dbReference type="EC" id="2.3.2.27"/>
    </reaction>
</comment>
<organism evidence="18 19">
    <name type="scientific">Plasmodium relictum</name>
    <dbReference type="NCBI Taxonomy" id="85471"/>
    <lineage>
        <taxon>Eukaryota</taxon>
        <taxon>Sar</taxon>
        <taxon>Alveolata</taxon>
        <taxon>Apicomplexa</taxon>
        <taxon>Aconoidasida</taxon>
        <taxon>Haemosporida</taxon>
        <taxon>Plasmodiidae</taxon>
        <taxon>Plasmodium</taxon>
        <taxon>Plasmodium (Haemamoeba)</taxon>
    </lineage>
</organism>
<feature type="transmembrane region" description="Helical" evidence="16">
    <location>
        <begin position="599"/>
        <end position="620"/>
    </location>
</feature>
<evidence type="ECO:0000256" key="2">
    <source>
        <dbReference type="ARBA" id="ARBA00004127"/>
    </source>
</evidence>
<keyword evidence="8" id="KW-0732">Signal</keyword>
<dbReference type="PROSITE" id="PS50089">
    <property type="entry name" value="ZF_RING_2"/>
    <property type="match status" value="1"/>
</dbReference>
<dbReference type="SMART" id="SM00184">
    <property type="entry name" value="RING"/>
    <property type="match status" value="1"/>
</dbReference>
<evidence type="ECO:0000256" key="1">
    <source>
        <dbReference type="ARBA" id="ARBA00000900"/>
    </source>
</evidence>
<feature type="transmembrane region" description="Helical" evidence="16">
    <location>
        <begin position="472"/>
        <end position="493"/>
    </location>
</feature>
<dbReference type="EMBL" id="LN835303">
    <property type="protein sequence ID" value="CRG99808.1"/>
    <property type="molecule type" value="Genomic_DNA"/>
</dbReference>
<protein>
    <recommendedName>
        <fullName evidence="4">RING-type E3 ubiquitin transferase</fullName>
        <ecNumber evidence="4">2.3.2.27</ecNumber>
    </recommendedName>
</protein>
<dbReference type="RefSeq" id="XP_028532813.1">
    <property type="nucleotide sequence ID" value="XM_028676310.1"/>
</dbReference>
<evidence type="ECO:0000256" key="3">
    <source>
        <dbReference type="ARBA" id="ARBA00004906"/>
    </source>
</evidence>
<feature type="transmembrane region" description="Helical" evidence="16">
    <location>
        <begin position="499"/>
        <end position="519"/>
    </location>
</feature>
<dbReference type="AlphaFoldDB" id="A0A1J1H8N9"/>
<dbReference type="InterPro" id="IPR013083">
    <property type="entry name" value="Znf_RING/FYVE/PHD"/>
</dbReference>
<dbReference type="VEuPathDB" id="PlasmoDB:PRELSG_0823600"/>
<keyword evidence="7" id="KW-0479">Metal-binding</keyword>
<evidence type="ECO:0000256" key="16">
    <source>
        <dbReference type="SAM" id="Phobius"/>
    </source>
</evidence>
<dbReference type="GO" id="GO:0008270">
    <property type="term" value="F:zinc ion binding"/>
    <property type="evidence" value="ECO:0007669"/>
    <property type="project" value="UniProtKB-KW"/>
</dbReference>
<keyword evidence="5" id="KW-0808">Transferase</keyword>
<keyword evidence="11" id="KW-0862">Zinc</keyword>
<dbReference type="CDD" id="cd23117">
    <property type="entry name" value="RING-H2_TUL1-like"/>
    <property type="match status" value="1"/>
</dbReference>
<keyword evidence="9 14" id="KW-0863">Zinc-finger</keyword>
<keyword evidence="10" id="KW-0833">Ubl conjugation pathway</keyword>
<keyword evidence="6 16" id="KW-0812">Transmembrane</keyword>
<feature type="transmembrane region" description="Helical" evidence="16">
    <location>
        <begin position="640"/>
        <end position="659"/>
    </location>
</feature>
<evidence type="ECO:0000256" key="15">
    <source>
        <dbReference type="SAM" id="MobiDB-lite"/>
    </source>
</evidence>
<reference evidence="18 19" key="1">
    <citation type="submission" date="2015-04" db="EMBL/GenBank/DDBJ databases">
        <authorList>
            <consortium name="Pathogen Informatics"/>
        </authorList>
    </citation>
    <scope>NUCLEOTIDE SEQUENCE [LARGE SCALE GENOMIC DNA]</scope>
    <source>
        <strain evidence="18 19">SGS1</strain>
    </source>
</reference>
<evidence type="ECO:0000256" key="7">
    <source>
        <dbReference type="ARBA" id="ARBA00022723"/>
    </source>
</evidence>
<evidence type="ECO:0000256" key="9">
    <source>
        <dbReference type="ARBA" id="ARBA00022771"/>
    </source>
</evidence>
<feature type="domain" description="RING-type" evidence="17">
    <location>
        <begin position="695"/>
        <end position="737"/>
    </location>
</feature>
<dbReference type="GO" id="GO:0012505">
    <property type="term" value="C:endomembrane system"/>
    <property type="evidence" value="ECO:0007669"/>
    <property type="project" value="UniProtKB-SubCell"/>
</dbReference>
<dbReference type="Pfam" id="PF13639">
    <property type="entry name" value="zf-RING_2"/>
    <property type="match status" value="1"/>
</dbReference>
<evidence type="ECO:0000259" key="17">
    <source>
        <dbReference type="PROSITE" id="PS50089"/>
    </source>
</evidence>
<evidence type="ECO:0000256" key="10">
    <source>
        <dbReference type="ARBA" id="ARBA00022786"/>
    </source>
</evidence>
<evidence type="ECO:0000256" key="6">
    <source>
        <dbReference type="ARBA" id="ARBA00022692"/>
    </source>
</evidence>
<dbReference type="InterPro" id="IPR050731">
    <property type="entry name" value="HRD1_E3_ubiq-ligases"/>
</dbReference>
<evidence type="ECO:0000256" key="11">
    <source>
        <dbReference type="ARBA" id="ARBA00022833"/>
    </source>
</evidence>
<dbReference type="InterPro" id="IPR021319">
    <property type="entry name" value="DUF2921"/>
</dbReference>
<comment type="pathway">
    <text evidence="3">Protein modification; protein ubiquitination.</text>
</comment>
<evidence type="ECO:0000256" key="5">
    <source>
        <dbReference type="ARBA" id="ARBA00022679"/>
    </source>
</evidence>
<dbReference type="GO" id="GO:0043161">
    <property type="term" value="P:proteasome-mediated ubiquitin-dependent protein catabolic process"/>
    <property type="evidence" value="ECO:0007669"/>
    <property type="project" value="TreeGrafter"/>
</dbReference>
<sequence>MNNNLENQREVEETEETNDIFLYNNETANEGESCNILCLFLFFISLFFIMVITADNSSPNNEYDNSNNRDSDILNDSRNDKIMNDILDNILIQSLNFKGYYKIKDTTTTNYLLNKSDNDLNIKKGKFEAKLITLKLALANASKSYIFFHFEPSKNELKKIKNKKKNKKYQFIGLSGININKSNDYIFNGIGYNVANFCQKFNEKCLCNYTVNIKQYLSNYESTSLRELDESYLYSLKNYLLNETEYYESSIFHQYYENYEKYINNINNYYDKNFIKNNDDFNASKEEENIKEIYGEDKELNTDIKKQSSNANIKNVHNQQIMLQLEGKTKDIKSGSSSSNIINEDEKKDYINTTGENISNEKKDNHESYNATNNKKTSTNNENDVTNEEKNSNFSNTNKEDIETNDSDYEGYIISNNCNLFISFNGDDIDKSYISNKITNFSILFNIKSLIELGLFWAQIGNSENMRNASKISIISICLNSFIEIFESLLLLYEVMLSRLLLIHFIIMVLLKFLLFTLMEVRYVLIIWKANHQQDINDGWEYMQRKLSKLYKYYYGSILVLIILFYYVFPLFPCVLLVLYLCWLPQILLDIWKGQRNSINLKFVFFLSLCRLFLPIYIFIYPYNIFQLDVFAQVIDTSNMTFSILLIAIIAIQLIFMFIQRIYGPRYFVNIDILPHVHNYYKTIDANFESGIPECVICMYDILLKDKKYCVTPCYHIFHEKCLQQWMNIKLECPTCRGALPNFP</sequence>
<dbReference type="Gene3D" id="3.30.40.10">
    <property type="entry name" value="Zinc/RING finger domain, C3HC4 (zinc finger)"/>
    <property type="match status" value="1"/>
</dbReference>
<dbReference type="PANTHER" id="PTHR22763:SF162">
    <property type="entry name" value="TRANSMEMBRANE E3 UBIQUITIN-PROTEIN LIGASE 1"/>
    <property type="match status" value="1"/>
</dbReference>
<dbReference type="OrthoDB" id="9984778at2759"/>
<feature type="transmembrane region" description="Helical" evidence="16">
    <location>
        <begin position="34"/>
        <end position="54"/>
    </location>
</feature>
<evidence type="ECO:0000256" key="13">
    <source>
        <dbReference type="ARBA" id="ARBA00023136"/>
    </source>
</evidence>
<dbReference type="Proteomes" id="UP000220158">
    <property type="component" value="Chromosome 8"/>
</dbReference>
<evidence type="ECO:0000256" key="8">
    <source>
        <dbReference type="ARBA" id="ARBA00022729"/>
    </source>
</evidence>
<evidence type="ECO:0000256" key="4">
    <source>
        <dbReference type="ARBA" id="ARBA00012483"/>
    </source>
</evidence>